<organism evidence="2 3">
    <name type="scientific">Pseudoalteromonas luteoviolacea</name>
    <dbReference type="NCBI Taxonomy" id="43657"/>
    <lineage>
        <taxon>Bacteria</taxon>
        <taxon>Pseudomonadati</taxon>
        <taxon>Pseudomonadota</taxon>
        <taxon>Gammaproteobacteria</taxon>
        <taxon>Alteromonadales</taxon>
        <taxon>Pseudoalteromonadaceae</taxon>
        <taxon>Pseudoalteromonas</taxon>
    </lineage>
</organism>
<sequence>MQLKNKTIALGALVLLGKFNIAQASTPVQFILSWGQVANATHYSLEEQQLDGSWKSVTPSPLTELSRAISKQTLGKYHYRVGACIRDASNVVQCGEDVGHYSSVLTVDTSNLGDPNTVALFQSKPGTIEWTPVASTQHYKLERAVCASNCAIESEITWQPISTQVGVSYTMGTQDTGPRAYRVQACSNGTTCSQWSNTLLIDVASKKRVIFIHTDLLGSPVTESN</sequence>
<proteinExistence type="predicted"/>
<accession>A0A0C1QLA9</accession>
<dbReference type="EMBL" id="JWIC01000007">
    <property type="protein sequence ID" value="KID55842.1"/>
    <property type="molecule type" value="Genomic_DNA"/>
</dbReference>
<name>A0A0C1QLA9_9GAMM</name>
<reference evidence="2 3" key="1">
    <citation type="submission" date="2014-12" db="EMBL/GenBank/DDBJ databases">
        <title>Draft Genome Sequence of Pseudoalteromonas luteoviolacea HI1.</title>
        <authorList>
            <person name="Asahina A.Y."/>
            <person name="Hadfield M.G."/>
        </authorList>
    </citation>
    <scope>NUCLEOTIDE SEQUENCE [LARGE SCALE GENOMIC DNA]</scope>
    <source>
        <strain evidence="2 3">HI1</strain>
    </source>
</reference>
<dbReference type="InterPro" id="IPR013783">
    <property type="entry name" value="Ig-like_fold"/>
</dbReference>
<dbReference type="AlphaFoldDB" id="A0A0C1QLA9"/>
<dbReference type="OrthoDB" id="6316386at2"/>
<dbReference type="Proteomes" id="UP000031327">
    <property type="component" value="Unassembled WGS sequence"/>
</dbReference>
<comment type="caution">
    <text evidence="2">The sequence shown here is derived from an EMBL/GenBank/DDBJ whole genome shotgun (WGS) entry which is preliminary data.</text>
</comment>
<feature type="signal peptide" evidence="1">
    <location>
        <begin position="1"/>
        <end position="24"/>
    </location>
</feature>
<dbReference type="RefSeq" id="WP_039610414.1">
    <property type="nucleotide sequence ID" value="NZ_JWIC01000007.1"/>
</dbReference>
<evidence type="ECO:0000256" key="1">
    <source>
        <dbReference type="SAM" id="SignalP"/>
    </source>
</evidence>
<dbReference type="Gene3D" id="2.60.40.10">
    <property type="entry name" value="Immunoglobulins"/>
    <property type="match status" value="1"/>
</dbReference>
<feature type="chain" id="PRO_5002151279" evidence="1">
    <location>
        <begin position="25"/>
        <end position="225"/>
    </location>
</feature>
<evidence type="ECO:0000313" key="3">
    <source>
        <dbReference type="Proteomes" id="UP000031327"/>
    </source>
</evidence>
<evidence type="ECO:0000313" key="2">
    <source>
        <dbReference type="EMBL" id="KID55842.1"/>
    </source>
</evidence>
<protein>
    <submittedName>
        <fullName evidence="2">Uncharacterized protein</fullName>
    </submittedName>
</protein>
<gene>
    <name evidence="2" type="ORF">JF50_15950</name>
</gene>
<keyword evidence="1" id="KW-0732">Signal</keyword>